<evidence type="ECO:0000256" key="1">
    <source>
        <dbReference type="SAM" id="MobiDB-lite"/>
    </source>
</evidence>
<organism evidence="2 3">
    <name type="scientific">Antrodiella citrinella</name>
    <dbReference type="NCBI Taxonomy" id="2447956"/>
    <lineage>
        <taxon>Eukaryota</taxon>
        <taxon>Fungi</taxon>
        <taxon>Dikarya</taxon>
        <taxon>Basidiomycota</taxon>
        <taxon>Agaricomycotina</taxon>
        <taxon>Agaricomycetes</taxon>
        <taxon>Polyporales</taxon>
        <taxon>Steccherinaceae</taxon>
        <taxon>Antrodiella</taxon>
    </lineage>
</organism>
<evidence type="ECO:0000313" key="3">
    <source>
        <dbReference type="Proteomes" id="UP000308730"/>
    </source>
</evidence>
<sequence>MAAPAMTRTISNVPVYHTPEMYPTSPILSFPLPPSASTRLAERTGMSLTIRTSFGAPETTVRSPKNVQPQRNHLPRRRKPKRIRSFQQPLTLNEKEEELREKVPVVEAQPRHVLVINEKSQILNDPFTLVEISEPCLIGVPSHTPDTDSLQEIIPGLCVAFSNAAPGDVRSQHPSGKPWTHAVHISYPAETESHNGSSEQTYTDGVHRLH</sequence>
<name>A0A4S4LW16_9APHY</name>
<dbReference type="Proteomes" id="UP000308730">
    <property type="component" value="Unassembled WGS sequence"/>
</dbReference>
<comment type="caution">
    <text evidence="2">The sequence shown here is derived from an EMBL/GenBank/DDBJ whole genome shotgun (WGS) entry which is preliminary data.</text>
</comment>
<gene>
    <name evidence="2" type="ORF">EUX98_g9371</name>
</gene>
<feature type="region of interest" description="Disordered" evidence="1">
    <location>
        <begin position="188"/>
        <end position="210"/>
    </location>
</feature>
<proteinExistence type="predicted"/>
<dbReference type="EMBL" id="SGPM01000770">
    <property type="protein sequence ID" value="THH16008.1"/>
    <property type="molecule type" value="Genomic_DNA"/>
</dbReference>
<accession>A0A4S4LW16</accession>
<feature type="compositionally biased region" description="Basic residues" evidence="1">
    <location>
        <begin position="73"/>
        <end position="84"/>
    </location>
</feature>
<dbReference type="OrthoDB" id="2913041at2759"/>
<evidence type="ECO:0000313" key="2">
    <source>
        <dbReference type="EMBL" id="THH16008.1"/>
    </source>
</evidence>
<feature type="compositionally biased region" description="Polar residues" evidence="1">
    <location>
        <begin position="194"/>
        <end position="203"/>
    </location>
</feature>
<feature type="compositionally biased region" description="Polar residues" evidence="1">
    <location>
        <begin position="60"/>
        <end position="71"/>
    </location>
</feature>
<feature type="non-terminal residue" evidence="2">
    <location>
        <position position="210"/>
    </location>
</feature>
<dbReference type="AlphaFoldDB" id="A0A4S4LW16"/>
<protein>
    <submittedName>
        <fullName evidence="2">Uncharacterized protein</fullName>
    </submittedName>
</protein>
<reference evidence="2 3" key="1">
    <citation type="submission" date="2019-02" db="EMBL/GenBank/DDBJ databases">
        <title>Genome sequencing of the rare red list fungi Antrodiella citrinella (Flaviporus citrinellus).</title>
        <authorList>
            <person name="Buettner E."/>
            <person name="Kellner H."/>
        </authorList>
    </citation>
    <scope>NUCLEOTIDE SEQUENCE [LARGE SCALE GENOMIC DNA]</scope>
    <source>
        <strain evidence="2 3">DSM 108506</strain>
    </source>
</reference>
<keyword evidence="3" id="KW-1185">Reference proteome</keyword>
<feature type="region of interest" description="Disordered" evidence="1">
    <location>
        <begin position="53"/>
        <end position="84"/>
    </location>
</feature>